<sequence>MIFHQSKHNSLAHLQVTISSNTLNSNQVNTQITHQQPNHNSDTMSTIAWPFDFKQRNIFTHLLTSIMEGSKPLVKPVTHNFANSSTKPIIIYPTTSEILSNYKRHLSGHALFYQIEHPKSQATKQHYEMLKTNRVFYHWDNGKRPSLAGRAKLSPHVKTYTATKDEFKSLEWFVLTSANLSKQAWGYSTRSTGKGVHNYGISSFEAGVLINPKTFKLNSGDATTTDGGKKRKRVVLTPVFGRDTFDDGERRLGGDCDGDGDGDKDDGDVVKVPVRLPYDVPLKEYDYRAGDVPWTREDLEKEYRRLGQM</sequence>
<comment type="caution">
    <text evidence="1">The sequence shown here is derived from an EMBL/GenBank/DDBJ whole genome shotgun (WGS) entry which is preliminary data.</text>
</comment>
<accession>A0ACB5T2V6</accession>
<dbReference type="Proteomes" id="UP001165064">
    <property type="component" value="Unassembled WGS sequence"/>
</dbReference>
<dbReference type="EMBL" id="BSXS01002794">
    <property type="protein sequence ID" value="GME79866.1"/>
    <property type="molecule type" value="Genomic_DNA"/>
</dbReference>
<gene>
    <name evidence="1" type="ORF">Amon02_000416400</name>
</gene>
<evidence type="ECO:0000313" key="2">
    <source>
        <dbReference type="Proteomes" id="UP001165064"/>
    </source>
</evidence>
<proteinExistence type="predicted"/>
<organism evidence="1 2">
    <name type="scientific">Ambrosiozyma monospora</name>
    <name type="common">Yeast</name>
    <name type="synonym">Endomycopsis monosporus</name>
    <dbReference type="NCBI Taxonomy" id="43982"/>
    <lineage>
        <taxon>Eukaryota</taxon>
        <taxon>Fungi</taxon>
        <taxon>Dikarya</taxon>
        <taxon>Ascomycota</taxon>
        <taxon>Saccharomycotina</taxon>
        <taxon>Pichiomycetes</taxon>
        <taxon>Pichiales</taxon>
        <taxon>Pichiaceae</taxon>
        <taxon>Ambrosiozyma</taxon>
    </lineage>
</organism>
<name>A0ACB5T2V6_AMBMO</name>
<protein>
    <submittedName>
        <fullName evidence="1">Unnamed protein product</fullName>
    </submittedName>
</protein>
<reference evidence="1" key="1">
    <citation type="submission" date="2023-04" db="EMBL/GenBank/DDBJ databases">
        <title>Ambrosiozyma monospora NBRC 10751.</title>
        <authorList>
            <person name="Ichikawa N."/>
            <person name="Sato H."/>
            <person name="Tonouchi N."/>
        </authorList>
    </citation>
    <scope>NUCLEOTIDE SEQUENCE</scope>
    <source>
        <strain evidence="1">NBRC 10751</strain>
    </source>
</reference>
<evidence type="ECO:0000313" key="1">
    <source>
        <dbReference type="EMBL" id="GME79866.1"/>
    </source>
</evidence>
<keyword evidence="2" id="KW-1185">Reference proteome</keyword>